<dbReference type="Pfam" id="PF05090">
    <property type="entry name" value="HTTM"/>
    <property type="match status" value="1"/>
</dbReference>
<feature type="transmembrane region" description="Helical" evidence="1">
    <location>
        <begin position="94"/>
        <end position="110"/>
    </location>
</feature>
<reference evidence="3 4" key="1">
    <citation type="submission" date="2023-06" db="EMBL/GenBank/DDBJ databases">
        <title>Cellulomonas sp. MW4 Whole genome sequence.</title>
        <authorList>
            <person name="Park S."/>
        </authorList>
    </citation>
    <scope>NUCLEOTIDE SEQUENCE [LARGE SCALE GENOMIC DNA]</scope>
    <source>
        <strain evidence="3 4">MW4</strain>
    </source>
</reference>
<dbReference type="InterPro" id="IPR053934">
    <property type="entry name" value="HTTM_dom"/>
</dbReference>
<feature type="transmembrane region" description="Helical" evidence="1">
    <location>
        <begin position="258"/>
        <end position="279"/>
    </location>
</feature>
<feature type="transmembrane region" description="Helical" evidence="1">
    <location>
        <begin position="235"/>
        <end position="252"/>
    </location>
</feature>
<proteinExistence type="predicted"/>
<evidence type="ECO:0000256" key="1">
    <source>
        <dbReference type="SAM" id="Phobius"/>
    </source>
</evidence>
<feature type="transmembrane region" description="Helical" evidence="1">
    <location>
        <begin position="208"/>
        <end position="228"/>
    </location>
</feature>
<feature type="transmembrane region" description="Helical" evidence="1">
    <location>
        <begin position="20"/>
        <end position="39"/>
    </location>
</feature>
<dbReference type="EMBL" id="JAUCGQ010000001">
    <property type="protein sequence ID" value="MDM7854856.1"/>
    <property type="molecule type" value="Genomic_DNA"/>
</dbReference>
<feature type="transmembrane region" description="Helical" evidence="1">
    <location>
        <begin position="150"/>
        <end position="168"/>
    </location>
</feature>
<evidence type="ECO:0000259" key="2">
    <source>
        <dbReference type="Pfam" id="PF05090"/>
    </source>
</evidence>
<protein>
    <recommendedName>
        <fullName evidence="2">HTTM domain-containing protein</fullName>
    </recommendedName>
</protein>
<dbReference type="RefSeq" id="WP_289454677.1">
    <property type="nucleotide sequence ID" value="NZ_JAUCGQ010000001.1"/>
</dbReference>
<comment type="caution">
    <text evidence="3">The sequence shown here is derived from an EMBL/GenBank/DDBJ whole genome shotgun (WGS) entry which is preliminary data.</text>
</comment>
<feature type="domain" description="HTTM" evidence="2">
    <location>
        <begin position="159"/>
        <end position="262"/>
    </location>
</feature>
<organism evidence="3 4">
    <name type="scientific">Cellulomonas alba</name>
    <dbReference type="NCBI Taxonomy" id="3053467"/>
    <lineage>
        <taxon>Bacteria</taxon>
        <taxon>Bacillati</taxon>
        <taxon>Actinomycetota</taxon>
        <taxon>Actinomycetes</taxon>
        <taxon>Micrococcales</taxon>
        <taxon>Cellulomonadaceae</taxon>
        <taxon>Cellulomonas</taxon>
    </lineage>
</organism>
<keyword evidence="1" id="KW-0472">Membrane</keyword>
<feature type="transmembrane region" description="Helical" evidence="1">
    <location>
        <begin position="122"/>
        <end position="138"/>
    </location>
</feature>
<feature type="transmembrane region" description="Helical" evidence="1">
    <location>
        <begin position="68"/>
        <end position="87"/>
    </location>
</feature>
<gene>
    <name evidence="3" type="ORF">QRT04_07925</name>
</gene>
<keyword evidence="1" id="KW-1133">Transmembrane helix</keyword>
<keyword evidence="1" id="KW-0812">Transmembrane</keyword>
<keyword evidence="4" id="KW-1185">Reference proteome</keyword>
<dbReference type="Proteomes" id="UP001529338">
    <property type="component" value="Unassembled WGS sequence"/>
</dbReference>
<name>A0ABT7SF86_9CELL</name>
<accession>A0ABT7SF86</accession>
<evidence type="ECO:0000313" key="4">
    <source>
        <dbReference type="Proteomes" id="UP001529338"/>
    </source>
</evidence>
<sequence length="297" mass="32555">MIRGLPRRLDARLTAPGPAYRLLEVQTLVALVIALRLLVRPWVDIADRPPVLISGLGVMSWLRTTPSAGVVVAIQVLGLVGIVTYLVRRRWAHAGYVVGWLCYLVLAALWGSSGKVMHNDVLTVWVALPLLFASVPARDDERTRAVRWGWPPRASLAVLATVYFLTGFQKLRHSGPRWVFSDNMANVLRQGASPYAQGLSDFVSSHVWLAQCLAGGALALELTAIVWLSFRRTRWLFAVAVFVMHTSIWLFLGLDYSAWVLTAAAVAVPMSLPDGTSLLDLVRRVAGRRSAAPATAS</sequence>
<evidence type="ECO:0000313" key="3">
    <source>
        <dbReference type="EMBL" id="MDM7854856.1"/>
    </source>
</evidence>